<sequence>MGNVFSIICPCMRICKTEGRKKQLSTEKATEYFICYYLQKPRPAISDYVLKGKNDDKGVSQPEIELGIEELSRTIDAADQKLANDCVFERLICFGEGPLKHIFSIYCWNDLTALKILDDQLKAKSVVICLATHAEATQYLVSKKNPKIFKSLPPNLNNFLGALTEAELTIGVPDVTKEPFMESSTKTLKKLTLYSHQLTEEFARSLELNKMTCEMTNDDNEKNLMLVNTKEMYLNYKRMDFGDTKLFRIHETSNPFVTYLQVSWPMTDQDCRLDSILSLIQSMKDAKQLTKFVVTNSAERKFEIIGNMWIPSVDRWPEVGLTLDFMRQNFLNRPKVAKGVKFEFWFSEKFVDKANNIALNVLYIVRGRKLFLELVEPKQNVRLPTRRNLRSMNNLEIIHYTKSRIIQYYKMCCCCHQK</sequence>
<accession>A0A811K0L5</accession>
<dbReference type="EMBL" id="CAJFDH010000002">
    <property type="protein sequence ID" value="CAD5209424.1"/>
    <property type="molecule type" value="Genomic_DNA"/>
</dbReference>
<organism evidence="1 2">
    <name type="scientific">Bursaphelenchus okinawaensis</name>
    <dbReference type="NCBI Taxonomy" id="465554"/>
    <lineage>
        <taxon>Eukaryota</taxon>
        <taxon>Metazoa</taxon>
        <taxon>Ecdysozoa</taxon>
        <taxon>Nematoda</taxon>
        <taxon>Chromadorea</taxon>
        <taxon>Rhabditida</taxon>
        <taxon>Tylenchina</taxon>
        <taxon>Tylenchomorpha</taxon>
        <taxon>Aphelenchoidea</taxon>
        <taxon>Aphelenchoididae</taxon>
        <taxon>Bursaphelenchus</taxon>
    </lineage>
</organism>
<protein>
    <submittedName>
        <fullName evidence="1">Uncharacterized protein</fullName>
    </submittedName>
</protein>
<dbReference type="Proteomes" id="UP000614601">
    <property type="component" value="Unassembled WGS sequence"/>
</dbReference>
<evidence type="ECO:0000313" key="1">
    <source>
        <dbReference type="EMBL" id="CAD5209424.1"/>
    </source>
</evidence>
<gene>
    <name evidence="1" type="ORF">BOKJ2_LOCUS2673</name>
</gene>
<evidence type="ECO:0000313" key="2">
    <source>
        <dbReference type="Proteomes" id="UP000614601"/>
    </source>
</evidence>
<dbReference type="AlphaFoldDB" id="A0A811K0L5"/>
<dbReference type="EMBL" id="CAJFCW020000002">
    <property type="protein sequence ID" value="CAG9089280.1"/>
    <property type="molecule type" value="Genomic_DNA"/>
</dbReference>
<proteinExistence type="predicted"/>
<keyword evidence="2" id="KW-1185">Reference proteome</keyword>
<reference evidence="1" key="1">
    <citation type="submission" date="2020-09" db="EMBL/GenBank/DDBJ databases">
        <authorList>
            <person name="Kikuchi T."/>
        </authorList>
    </citation>
    <scope>NUCLEOTIDE SEQUENCE</scope>
    <source>
        <strain evidence="1">SH1</strain>
    </source>
</reference>
<comment type="caution">
    <text evidence="1">The sequence shown here is derived from an EMBL/GenBank/DDBJ whole genome shotgun (WGS) entry which is preliminary data.</text>
</comment>
<dbReference type="Proteomes" id="UP000783686">
    <property type="component" value="Unassembled WGS sequence"/>
</dbReference>
<name>A0A811K0L5_9BILA</name>